<dbReference type="GeneID" id="113498924"/>
<keyword evidence="2" id="KW-1185">Reference proteome</keyword>
<reference evidence="3" key="1">
    <citation type="submission" date="2025-08" db="UniProtKB">
        <authorList>
            <consortium name="RefSeq"/>
        </authorList>
    </citation>
    <scope>IDENTIFICATION</scope>
</reference>
<proteinExistence type="predicted"/>
<sequence>MMLFASIGLCHILCTYSMAIQDSYNVLLHDKANYKVDLVITEDDYEMVGKQQLKEFNIDNKNKIRLSEFKKKVQAANKKATKKPETKITFPTLKDNTPPSSSAATPISSDEAVMPVATDDVTPMYPIETPSTTETVVPLYSDDAMTPISQDKAFMPISDEAIMPISPDDTFTTVAPGDTDSLLSISPKDFVMPIIVVTGRTNYIISSYMTPPGDAHAIKKRETKTKENETEYDYDSLLDEYYEQEKNESRSKDTYQIKKTVLSDYGAINMVKTILLLRTETENCTQNVKGIGFHAIKCLIHDYNNERQLTKDISARMWKIIQIWFLVYLAIAVPVWCTRGWCCCCLRCKFFKPQQTIEEAKKYVVMYPPGVFKKKNGELIMYDPSPREKECYEEFKHFIKTL</sequence>
<keyword evidence="1" id="KW-0732">Signal</keyword>
<dbReference type="RefSeq" id="XP_026734990.1">
    <property type="nucleotide sequence ID" value="XM_026879189.1"/>
</dbReference>
<accession>A0A7E5W329</accession>
<dbReference type="OrthoDB" id="6617422at2759"/>
<gene>
    <name evidence="3" type="primary">LOC113498924</name>
</gene>
<dbReference type="Proteomes" id="UP000322000">
    <property type="component" value="Chromosome 11"/>
</dbReference>
<dbReference type="InParanoid" id="A0A7E5W329"/>
<name>A0A7E5W329_TRINI</name>
<feature type="signal peptide" evidence="1">
    <location>
        <begin position="1"/>
        <end position="19"/>
    </location>
</feature>
<dbReference type="KEGG" id="tnl:113498924"/>
<dbReference type="AlphaFoldDB" id="A0A7E5W329"/>
<evidence type="ECO:0000313" key="3">
    <source>
        <dbReference type="RefSeq" id="XP_026734990.1"/>
    </source>
</evidence>
<organism evidence="2 3">
    <name type="scientific">Trichoplusia ni</name>
    <name type="common">Cabbage looper</name>
    <dbReference type="NCBI Taxonomy" id="7111"/>
    <lineage>
        <taxon>Eukaryota</taxon>
        <taxon>Metazoa</taxon>
        <taxon>Ecdysozoa</taxon>
        <taxon>Arthropoda</taxon>
        <taxon>Hexapoda</taxon>
        <taxon>Insecta</taxon>
        <taxon>Pterygota</taxon>
        <taxon>Neoptera</taxon>
        <taxon>Endopterygota</taxon>
        <taxon>Lepidoptera</taxon>
        <taxon>Glossata</taxon>
        <taxon>Ditrysia</taxon>
        <taxon>Noctuoidea</taxon>
        <taxon>Noctuidae</taxon>
        <taxon>Plusiinae</taxon>
        <taxon>Trichoplusia</taxon>
    </lineage>
</organism>
<evidence type="ECO:0000256" key="1">
    <source>
        <dbReference type="SAM" id="SignalP"/>
    </source>
</evidence>
<feature type="chain" id="PRO_5028918972" evidence="1">
    <location>
        <begin position="20"/>
        <end position="402"/>
    </location>
</feature>
<protein>
    <submittedName>
        <fullName evidence="3">Uncharacterized protein LOC113498924</fullName>
    </submittedName>
</protein>
<evidence type="ECO:0000313" key="2">
    <source>
        <dbReference type="Proteomes" id="UP000322000"/>
    </source>
</evidence>